<protein>
    <recommendedName>
        <fullName evidence="4">Integral membrane protein</fullName>
    </recommendedName>
</protein>
<keyword evidence="1" id="KW-0472">Membrane</keyword>
<gene>
    <name evidence="2" type="ORF">LVY72_08060</name>
</gene>
<dbReference type="RefSeq" id="WP_237819517.1">
    <property type="nucleotide sequence ID" value="NZ_JAKLTQ010000004.1"/>
</dbReference>
<proteinExistence type="predicted"/>
<keyword evidence="1" id="KW-0812">Transmembrane</keyword>
<feature type="transmembrane region" description="Helical" evidence="1">
    <location>
        <begin position="66"/>
        <end position="88"/>
    </location>
</feature>
<dbReference type="EMBL" id="JAKLTQ010000004">
    <property type="protein sequence ID" value="MCG2621871.1"/>
    <property type="molecule type" value="Genomic_DNA"/>
</dbReference>
<name>A0ABS9L5A6_9MICC</name>
<sequence>MTNEPSYESRHSLDEQLRAAEAGGSGGARISRSADRAGARYAAVMAGLMSLYLLVVAYVYPQDILWLDMVATAVFVAGMVVTCVRYGRRRRASSLGWSKRYSVGSALSTGLFGLGVALLVLTDSRETWLWVPYAVVTGLPLLVAGLIRGTR</sequence>
<evidence type="ECO:0000313" key="2">
    <source>
        <dbReference type="EMBL" id="MCG2621871.1"/>
    </source>
</evidence>
<keyword evidence="1" id="KW-1133">Transmembrane helix</keyword>
<evidence type="ECO:0000256" key="1">
    <source>
        <dbReference type="SAM" id="Phobius"/>
    </source>
</evidence>
<organism evidence="2 3">
    <name type="scientific">Arthrobacter hankyongi</name>
    <dbReference type="NCBI Taxonomy" id="2904801"/>
    <lineage>
        <taxon>Bacteria</taxon>
        <taxon>Bacillati</taxon>
        <taxon>Actinomycetota</taxon>
        <taxon>Actinomycetes</taxon>
        <taxon>Micrococcales</taxon>
        <taxon>Micrococcaceae</taxon>
        <taxon>Arthrobacter</taxon>
    </lineage>
</organism>
<feature type="transmembrane region" description="Helical" evidence="1">
    <location>
        <begin position="127"/>
        <end position="147"/>
    </location>
</feature>
<accession>A0ABS9L5A6</accession>
<feature type="transmembrane region" description="Helical" evidence="1">
    <location>
        <begin position="100"/>
        <end position="121"/>
    </location>
</feature>
<keyword evidence="3" id="KW-1185">Reference proteome</keyword>
<reference evidence="2" key="1">
    <citation type="submission" date="2022-01" db="EMBL/GenBank/DDBJ databases">
        <authorList>
            <person name="Jo J.-H."/>
            <person name="Im W.-T."/>
        </authorList>
    </citation>
    <scope>NUCLEOTIDE SEQUENCE</scope>
    <source>
        <strain evidence="2">I2-34</strain>
    </source>
</reference>
<feature type="transmembrane region" description="Helical" evidence="1">
    <location>
        <begin position="39"/>
        <end position="60"/>
    </location>
</feature>
<evidence type="ECO:0000313" key="3">
    <source>
        <dbReference type="Proteomes" id="UP001165368"/>
    </source>
</evidence>
<evidence type="ECO:0008006" key="4">
    <source>
        <dbReference type="Google" id="ProtNLM"/>
    </source>
</evidence>
<comment type="caution">
    <text evidence="2">The sequence shown here is derived from an EMBL/GenBank/DDBJ whole genome shotgun (WGS) entry which is preliminary data.</text>
</comment>
<dbReference type="Proteomes" id="UP001165368">
    <property type="component" value="Unassembled WGS sequence"/>
</dbReference>